<protein>
    <recommendedName>
        <fullName evidence="5">Lipoprotein</fullName>
    </recommendedName>
</protein>
<sequence>MQFDRRAPEGTLMIVRPVFVALALVASLAVSNAARADDAWTASGCGSEPSAPSVDGSSVDRYNASIDRVSAYEKAARTYNSCVSKQANHDETVVSNEARDKIAHIHEGSVAVQKRIAANFTKMTAQLKAAGGKFGGH</sequence>
<name>A0A511X5L2_9PROT</name>
<proteinExistence type="predicted"/>
<feature type="region of interest" description="Disordered" evidence="1">
    <location>
        <begin position="40"/>
        <end position="59"/>
    </location>
</feature>
<evidence type="ECO:0008006" key="5">
    <source>
        <dbReference type="Google" id="ProtNLM"/>
    </source>
</evidence>
<feature type="signal peptide" evidence="2">
    <location>
        <begin position="1"/>
        <end position="36"/>
    </location>
</feature>
<gene>
    <name evidence="3" type="ORF">ANI02nite_01260</name>
</gene>
<evidence type="ECO:0000313" key="4">
    <source>
        <dbReference type="Proteomes" id="UP000321635"/>
    </source>
</evidence>
<evidence type="ECO:0000313" key="3">
    <source>
        <dbReference type="EMBL" id="GEN58242.1"/>
    </source>
</evidence>
<organism evidence="3 4">
    <name type="scientific">Acetobacter nitrogenifigens DSM 23921 = NBRC 105050</name>
    <dbReference type="NCBI Taxonomy" id="1120919"/>
    <lineage>
        <taxon>Bacteria</taxon>
        <taxon>Pseudomonadati</taxon>
        <taxon>Pseudomonadota</taxon>
        <taxon>Alphaproteobacteria</taxon>
        <taxon>Acetobacterales</taxon>
        <taxon>Acetobacteraceae</taxon>
        <taxon>Acetobacter</taxon>
    </lineage>
</organism>
<feature type="chain" id="PRO_5021873225" description="Lipoprotein" evidence="2">
    <location>
        <begin position="37"/>
        <end position="137"/>
    </location>
</feature>
<keyword evidence="4" id="KW-1185">Reference proteome</keyword>
<dbReference type="EMBL" id="BJYF01000001">
    <property type="protein sequence ID" value="GEN58242.1"/>
    <property type="molecule type" value="Genomic_DNA"/>
</dbReference>
<comment type="caution">
    <text evidence="3">The sequence shown here is derived from an EMBL/GenBank/DDBJ whole genome shotgun (WGS) entry which is preliminary data.</text>
</comment>
<dbReference type="STRING" id="1120919.GCA_000429165_00131"/>
<dbReference type="AlphaFoldDB" id="A0A511X5L2"/>
<evidence type="ECO:0000256" key="1">
    <source>
        <dbReference type="SAM" id="MobiDB-lite"/>
    </source>
</evidence>
<dbReference type="Proteomes" id="UP000321635">
    <property type="component" value="Unassembled WGS sequence"/>
</dbReference>
<accession>A0A511X5L2</accession>
<keyword evidence="2" id="KW-0732">Signal</keyword>
<reference evidence="3 4" key="1">
    <citation type="submission" date="2019-07" db="EMBL/GenBank/DDBJ databases">
        <title>Whole genome shotgun sequence of Acetobacter nitrogenifigens NBRC 105050.</title>
        <authorList>
            <person name="Hosoyama A."/>
            <person name="Uohara A."/>
            <person name="Ohji S."/>
            <person name="Ichikawa N."/>
        </authorList>
    </citation>
    <scope>NUCLEOTIDE SEQUENCE [LARGE SCALE GENOMIC DNA]</scope>
    <source>
        <strain evidence="3 4">NBRC 105050</strain>
    </source>
</reference>
<evidence type="ECO:0000256" key="2">
    <source>
        <dbReference type="SAM" id="SignalP"/>
    </source>
</evidence>